<keyword evidence="1 4" id="KW-0812">Transmembrane</keyword>
<dbReference type="InterPro" id="IPR011701">
    <property type="entry name" value="MFS"/>
</dbReference>
<feature type="transmembrane region" description="Helical" evidence="4">
    <location>
        <begin position="18"/>
        <end position="39"/>
    </location>
</feature>
<keyword evidence="7" id="KW-1185">Reference proteome</keyword>
<dbReference type="PANTHER" id="PTHR23546">
    <property type="entry name" value="TRANSPORT PROTEIN"/>
    <property type="match status" value="1"/>
</dbReference>
<evidence type="ECO:0000256" key="3">
    <source>
        <dbReference type="ARBA" id="ARBA00023136"/>
    </source>
</evidence>
<keyword evidence="3 4" id="KW-0472">Membrane</keyword>
<organism evidence="6 7">
    <name type="scientific">Catenovulum sediminis</name>
    <dbReference type="NCBI Taxonomy" id="1740262"/>
    <lineage>
        <taxon>Bacteria</taxon>
        <taxon>Pseudomonadati</taxon>
        <taxon>Pseudomonadota</taxon>
        <taxon>Gammaproteobacteria</taxon>
        <taxon>Alteromonadales</taxon>
        <taxon>Alteromonadaceae</taxon>
        <taxon>Catenovulum</taxon>
    </lineage>
</organism>
<keyword evidence="2 4" id="KW-1133">Transmembrane helix</keyword>
<feature type="transmembrane region" description="Helical" evidence="4">
    <location>
        <begin position="150"/>
        <end position="167"/>
    </location>
</feature>
<dbReference type="InterPro" id="IPR036259">
    <property type="entry name" value="MFS_trans_sf"/>
</dbReference>
<evidence type="ECO:0000256" key="4">
    <source>
        <dbReference type="SAM" id="Phobius"/>
    </source>
</evidence>
<dbReference type="PANTHER" id="PTHR23546:SF1">
    <property type="entry name" value="MEMBRANE PROTEIN"/>
    <property type="match status" value="1"/>
</dbReference>
<dbReference type="InterPro" id="IPR020846">
    <property type="entry name" value="MFS_dom"/>
</dbReference>
<feature type="transmembrane region" description="Helical" evidence="4">
    <location>
        <begin position="250"/>
        <end position="270"/>
    </location>
</feature>
<sequence>MASLETSVTYSSRFNKTIITVLICHFIASFSVLGMPLFLPKVMNGMLAENQQMLIGWFYVLPTVCTALATPWWGRFADKYGKRLSLIRAQLGLALGFIIAGTASEIWQFSIGLIIQGFCGGTFAASNAYLSSQVGKNKLASTLNLTQFSARLSLLTAPVILGLFMGLEAPLKIYCYLALLPLIAAVVITRLPKKEQAHKPNKNSKTIVTATSSLSFNQILLIKFLFSFSTVVSFPYFLPYMQSLQVSNESLIGFYFSLPHLIYLIVVMLNPNWQTRMSAQQLCRYGLAILGISAGLQFQAEVGSWMVFWRLLMGLGICLTFIGLHQSVSALKTSASGLMFGRFDSASKWAGVVAGFCAGIIVQQFTHHTPFLLSMISALLALTIVLFPRFQSQLKDTEHAE</sequence>
<evidence type="ECO:0000259" key="5">
    <source>
        <dbReference type="PROSITE" id="PS50850"/>
    </source>
</evidence>
<evidence type="ECO:0000256" key="2">
    <source>
        <dbReference type="ARBA" id="ARBA00022989"/>
    </source>
</evidence>
<feature type="transmembrane region" description="Helical" evidence="4">
    <location>
        <begin position="54"/>
        <end position="74"/>
    </location>
</feature>
<feature type="transmembrane region" description="Helical" evidence="4">
    <location>
        <begin position="86"/>
        <end position="103"/>
    </location>
</feature>
<dbReference type="SUPFAM" id="SSF103473">
    <property type="entry name" value="MFS general substrate transporter"/>
    <property type="match status" value="1"/>
</dbReference>
<feature type="transmembrane region" description="Helical" evidence="4">
    <location>
        <begin position="220"/>
        <end position="238"/>
    </location>
</feature>
<feature type="transmembrane region" description="Helical" evidence="4">
    <location>
        <begin position="371"/>
        <end position="390"/>
    </location>
</feature>
<dbReference type="RefSeq" id="WP_143870947.1">
    <property type="nucleotide sequence ID" value="NZ_CP041660.1"/>
</dbReference>
<evidence type="ECO:0000313" key="6">
    <source>
        <dbReference type="EMBL" id="MER2490654.1"/>
    </source>
</evidence>
<dbReference type="Pfam" id="PF07690">
    <property type="entry name" value="MFS_1"/>
    <property type="match status" value="1"/>
</dbReference>
<evidence type="ECO:0000313" key="7">
    <source>
        <dbReference type="Proteomes" id="UP001467690"/>
    </source>
</evidence>
<name>A0ABV1RCK1_9ALTE</name>
<feature type="transmembrane region" description="Helical" evidence="4">
    <location>
        <begin position="306"/>
        <end position="325"/>
    </location>
</feature>
<feature type="transmembrane region" description="Helical" evidence="4">
    <location>
        <begin position="109"/>
        <end position="130"/>
    </location>
</feature>
<gene>
    <name evidence="6" type="ORF">ABS311_01980</name>
</gene>
<dbReference type="Proteomes" id="UP001467690">
    <property type="component" value="Unassembled WGS sequence"/>
</dbReference>
<proteinExistence type="predicted"/>
<feature type="transmembrane region" description="Helical" evidence="4">
    <location>
        <begin position="173"/>
        <end position="192"/>
    </location>
</feature>
<feature type="transmembrane region" description="Helical" evidence="4">
    <location>
        <begin position="282"/>
        <end position="300"/>
    </location>
</feature>
<comment type="caution">
    <text evidence="6">The sequence shown here is derived from an EMBL/GenBank/DDBJ whole genome shotgun (WGS) entry which is preliminary data.</text>
</comment>
<dbReference type="PROSITE" id="PS50850">
    <property type="entry name" value="MFS"/>
    <property type="match status" value="1"/>
</dbReference>
<dbReference type="EMBL" id="JBELOE010000062">
    <property type="protein sequence ID" value="MER2490654.1"/>
    <property type="molecule type" value="Genomic_DNA"/>
</dbReference>
<feature type="transmembrane region" description="Helical" evidence="4">
    <location>
        <begin position="346"/>
        <end position="365"/>
    </location>
</feature>
<feature type="domain" description="Major facilitator superfamily (MFS) profile" evidence="5">
    <location>
        <begin position="17"/>
        <end position="393"/>
    </location>
</feature>
<accession>A0ABV1RCK1</accession>
<protein>
    <submittedName>
        <fullName evidence="6">MFS transporter</fullName>
    </submittedName>
</protein>
<dbReference type="Gene3D" id="1.20.1250.20">
    <property type="entry name" value="MFS general substrate transporter like domains"/>
    <property type="match status" value="2"/>
</dbReference>
<evidence type="ECO:0000256" key="1">
    <source>
        <dbReference type="ARBA" id="ARBA00022692"/>
    </source>
</evidence>
<reference evidence="6 7" key="1">
    <citation type="submission" date="2024-06" db="EMBL/GenBank/DDBJ databases">
        <authorList>
            <person name="Chen R.Y."/>
        </authorList>
    </citation>
    <scope>NUCLEOTIDE SEQUENCE [LARGE SCALE GENOMIC DNA]</scope>
    <source>
        <strain evidence="6 7">D2</strain>
    </source>
</reference>